<organism evidence="1 2">
    <name type="scientific">Gigaspora margarita</name>
    <dbReference type="NCBI Taxonomy" id="4874"/>
    <lineage>
        <taxon>Eukaryota</taxon>
        <taxon>Fungi</taxon>
        <taxon>Fungi incertae sedis</taxon>
        <taxon>Mucoromycota</taxon>
        <taxon>Glomeromycotina</taxon>
        <taxon>Glomeromycetes</taxon>
        <taxon>Diversisporales</taxon>
        <taxon>Gigasporaceae</taxon>
        <taxon>Gigaspora</taxon>
    </lineage>
</organism>
<accession>A0ABN7XG34</accession>
<name>A0ABN7XG34_GIGMA</name>
<feature type="non-terminal residue" evidence="1">
    <location>
        <position position="1"/>
    </location>
</feature>
<gene>
    <name evidence="1" type="ORF">GMARGA_LOCUS42791</name>
</gene>
<protein>
    <submittedName>
        <fullName evidence="1">36282_t:CDS:1</fullName>
    </submittedName>
</protein>
<comment type="caution">
    <text evidence="1">The sequence shown here is derived from an EMBL/GenBank/DDBJ whole genome shotgun (WGS) entry which is preliminary data.</text>
</comment>
<reference evidence="1 2" key="1">
    <citation type="submission" date="2021-06" db="EMBL/GenBank/DDBJ databases">
        <authorList>
            <person name="Kallberg Y."/>
            <person name="Tangrot J."/>
            <person name="Rosling A."/>
        </authorList>
    </citation>
    <scope>NUCLEOTIDE SEQUENCE [LARGE SCALE GENOMIC DNA]</scope>
    <source>
        <strain evidence="1 2">120-4 pot B 10/14</strain>
    </source>
</reference>
<keyword evidence="2" id="KW-1185">Reference proteome</keyword>
<proteinExistence type="predicted"/>
<evidence type="ECO:0000313" key="1">
    <source>
        <dbReference type="EMBL" id="CAG8853970.1"/>
    </source>
</evidence>
<feature type="non-terminal residue" evidence="1">
    <location>
        <position position="47"/>
    </location>
</feature>
<dbReference type="Proteomes" id="UP000789901">
    <property type="component" value="Unassembled WGS sequence"/>
</dbReference>
<sequence>DNENLYYDDTIMKYMSPHDPDFENLTYSQYFEKYSITSSPSAPTQLY</sequence>
<evidence type="ECO:0000313" key="2">
    <source>
        <dbReference type="Proteomes" id="UP000789901"/>
    </source>
</evidence>
<dbReference type="EMBL" id="CAJVQB010131550">
    <property type="protein sequence ID" value="CAG8853970.1"/>
    <property type="molecule type" value="Genomic_DNA"/>
</dbReference>